<dbReference type="PANTHER" id="PTHR42776">
    <property type="entry name" value="SERINE PEPTIDASE S9 FAMILY MEMBER"/>
    <property type="match status" value="1"/>
</dbReference>
<dbReference type="InterPro" id="IPR001375">
    <property type="entry name" value="Peptidase_S9_cat"/>
</dbReference>
<proteinExistence type="inferred from homology"/>
<keyword evidence="2" id="KW-0645">Protease</keyword>
<dbReference type="Pfam" id="PF00326">
    <property type="entry name" value="Peptidase_S9"/>
    <property type="match status" value="1"/>
</dbReference>
<dbReference type="Gene3D" id="3.40.50.1820">
    <property type="entry name" value="alpha/beta hydrolase"/>
    <property type="match status" value="1"/>
</dbReference>
<accession>A0A8H4VRS8</accession>
<dbReference type="EMBL" id="JAACJL010000030">
    <property type="protein sequence ID" value="KAF4617699.1"/>
    <property type="molecule type" value="Genomic_DNA"/>
</dbReference>
<dbReference type="Proteomes" id="UP000521872">
    <property type="component" value="Unassembled WGS sequence"/>
</dbReference>
<evidence type="ECO:0000313" key="8">
    <source>
        <dbReference type="Proteomes" id="UP000521872"/>
    </source>
</evidence>
<keyword evidence="8" id="KW-1185">Reference proteome</keyword>
<evidence type="ECO:0000256" key="2">
    <source>
        <dbReference type="ARBA" id="ARBA00022670"/>
    </source>
</evidence>
<protein>
    <recommendedName>
        <fullName evidence="5">Dipeptidyl-peptidase V</fullName>
    </recommendedName>
</protein>
<evidence type="ECO:0000256" key="4">
    <source>
        <dbReference type="ARBA" id="ARBA00022801"/>
    </source>
</evidence>
<comment type="similarity">
    <text evidence="1">Belongs to the peptidase S9C family.</text>
</comment>
<evidence type="ECO:0000259" key="6">
    <source>
        <dbReference type="Pfam" id="PF00326"/>
    </source>
</evidence>
<dbReference type="InterPro" id="IPR029058">
    <property type="entry name" value="AB_hydrolase_fold"/>
</dbReference>
<name>A0A8H4VRS8_9AGAR</name>
<dbReference type="SUPFAM" id="SSF53474">
    <property type="entry name" value="alpha/beta-Hydrolases"/>
    <property type="match status" value="1"/>
</dbReference>
<keyword evidence="3" id="KW-0732">Signal</keyword>
<comment type="caution">
    <text evidence="7">The sequence shown here is derived from an EMBL/GenBank/DDBJ whole genome shotgun (WGS) entry which is preliminary data.</text>
</comment>
<evidence type="ECO:0000256" key="3">
    <source>
        <dbReference type="ARBA" id="ARBA00022729"/>
    </source>
</evidence>
<evidence type="ECO:0000256" key="5">
    <source>
        <dbReference type="ARBA" id="ARBA00032829"/>
    </source>
</evidence>
<evidence type="ECO:0000313" key="7">
    <source>
        <dbReference type="EMBL" id="KAF4617699.1"/>
    </source>
</evidence>
<dbReference type="GO" id="GO:0004252">
    <property type="term" value="F:serine-type endopeptidase activity"/>
    <property type="evidence" value="ECO:0007669"/>
    <property type="project" value="TreeGrafter"/>
</dbReference>
<dbReference type="FunFam" id="3.40.50.1820:FF:000028">
    <property type="entry name" value="S9 family peptidase"/>
    <property type="match status" value="1"/>
</dbReference>
<sequence>MKFPFALLGLSTQIPVQAPFQQPVSNVKMAVPSSKPFSFKEGANVFTPKDLVQLGRPGAAVSNDVGDLALVPYSKFSFDDKKNKKSIFVVTLDPSSEGKIIQIPFERGGDAFWLSSRTIGHAVEGEKETEIYAYEISDGLSNDEEENPYGSPAKIGSIPSTTAGNFKYNAKTGNLVFSALVYADGNLSTVAKQDKEWEDRGNTALVYDTTYVRHWDEWQSKKGPQLFSIQLKKENGAWALSSDVKSPLQGTKHYSPVEPFGGTDDFDVSDTHIVYTSKDPELPEAWHTKQNTYIVPISGDEKPIELTSGKQGAIHSPVFNTKGTKVAWLELDKDGYESDRAKIVIYDLEKKVRFTVTQDWDRSPASLAFSQDDDFIYLTAGDEAKVKVFALPVAPTPSESQTHPKLDKKYSTPVAITHNKAASGLQTLPGGRILFSQSSLTSPNDVFVASDLKAFEAAILSGKSADNVKPTIDKITDFSAADLKGKALSEGEEFWFKGALDKDVQGWALKPKGWKAGDKKKWPGVLLIHGGPQGAWEDQWSNRWNPNVFAQQGYFVIMINPTGSTTFGQEFTDAIAEDWGGKPFEDMINGWKFALDKYPEIDPDRAVAAGASWGGYAINWIQGHPEFGFNFKALVCHDGVFDSNYNGYSTDELFFFNHEWGGRPWDPKSKGLSEKFSPSNFVSKWSTPQLLIHGSKDYRLPDTESIAAFHALQQLGIPSRLVVFPDENHWVLNHGNSLKWHYEVFRWFDQFVGDN</sequence>
<dbReference type="GO" id="GO:0006508">
    <property type="term" value="P:proteolysis"/>
    <property type="evidence" value="ECO:0007669"/>
    <property type="project" value="UniProtKB-KW"/>
</dbReference>
<dbReference type="SUPFAM" id="SSF82171">
    <property type="entry name" value="DPP6 N-terminal domain-like"/>
    <property type="match status" value="1"/>
</dbReference>
<keyword evidence="4" id="KW-0378">Hydrolase</keyword>
<dbReference type="AlphaFoldDB" id="A0A8H4VRS8"/>
<reference evidence="7 8" key="1">
    <citation type="submission" date="2019-12" db="EMBL/GenBank/DDBJ databases">
        <authorList>
            <person name="Floudas D."/>
            <person name="Bentzer J."/>
            <person name="Ahren D."/>
            <person name="Johansson T."/>
            <person name="Persson P."/>
            <person name="Tunlid A."/>
        </authorList>
    </citation>
    <scope>NUCLEOTIDE SEQUENCE [LARGE SCALE GENOMIC DNA]</scope>
    <source>
        <strain evidence="7 8">CBS 102.39</strain>
    </source>
</reference>
<organism evidence="7 8">
    <name type="scientific">Agrocybe pediades</name>
    <dbReference type="NCBI Taxonomy" id="84607"/>
    <lineage>
        <taxon>Eukaryota</taxon>
        <taxon>Fungi</taxon>
        <taxon>Dikarya</taxon>
        <taxon>Basidiomycota</taxon>
        <taxon>Agaricomycotina</taxon>
        <taxon>Agaricomycetes</taxon>
        <taxon>Agaricomycetidae</taxon>
        <taxon>Agaricales</taxon>
        <taxon>Agaricineae</taxon>
        <taxon>Strophariaceae</taxon>
        <taxon>Agrocybe</taxon>
    </lineage>
</organism>
<evidence type="ECO:0000256" key="1">
    <source>
        <dbReference type="ARBA" id="ARBA00010040"/>
    </source>
</evidence>
<gene>
    <name evidence="7" type="ORF">D9613_005811</name>
</gene>
<dbReference type="PANTHER" id="PTHR42776:SF13">
    <property type="entry name" value="DIPEPTIDYL-PEPTIDASE 5"/>
    <property type="match status" value="1"/>
</dbReference>
<feature type="domain" description="Peptidase S9 prolyl oligopeptidase catalytic" evidence="6">
    <location>
        <begin position="540"/>
        <end position="753"/>
    </location>
</feature>